<dbReference type="Proteomes" id="UP000011016">
    <property type="component" value="Unassembled WGS sequence"/>
</dbReference>
<name>I7JW36_9CORY</name>
<reference evidence="1 4" key="1">
    <citation type="journal article" date="2012" name="J. Bacteriol.">
        <title>Draft Genome Sequence of Turicella otitidis ATCC 51513, Isolated from Middle Ear Fluid from a Child with Otitis Media.</title>
        <authorList>
            <person name="Brinkrolf K."/>
            <person name="Schneider J."/>
            <person name="Knecht M."/>
            <person name="Ruckert C."/>
            <person name="Tauch A."/>
        </authorList>
    </citation>
    <scope>NUCLEOTIDE SEQUENCE [LARGE SCALE GENOMIC DNA]</scope>
    <source>
        <strain evidence="1 4">ATCC 51513</strain>
    </source>
</reference>
<evidence type="ECO:0000313" key="2">
    <source>
        <dbReference type="EMBL" id="EJZ82410.1"/>
    </source>
</evidence>
<sequence length="111" mass="12241">MEEARTAPTRRCRWCGGELQTGGRGRPKEFCSASCRQAAYEQRRGLAGRRVKEGDVVLRAERADRLRDSLFALRCAAEDVATAAREGADGSEIAALSEELVAMAKDIERLR</sequence>
<reference evidence="2 3" key="2">
    <citation type="submission" date="2012-08" db="EMBL/GenBank/DDBJ databases">
        <title>The Genome Sequence of Turicella otitidis ATCC 51513.</title>
        <authorList>
            <consortium name="The Broad Institute Genome Sequencing Platform"/>
            <person name="Earl A."/>
            <person name="Ward D."/>
            <person name="Feldgarden M."/>
            <person name="Gevers D."/>
            <person name="Huys G."/>
            <person name="Walker B."/>
            <person name="Young S.K."/>
            <person name="Zeng Q."/>
            <person name="Gargeya S."/>
            <person name="Fitzgerald M."/>
            <person name="Haas B."/>
            <person name="Abouelleil A."/>
            <person name="Alvarado L."/>
            <person name="Arachchi H.M."/>
            <person name="Berlin A.M."/>
            <person name="Chapman S.B."/>
            <person name="Goldberg J."/>
            <person name="Griggs A."/>
            <person name="Gujja S."/>
            <person name="Hansen M."/>
            <person name="Howarth C."/>
            <person name="Imamovic A."/>
            <person name="Larimer J."/>
            <person name="McCowen C."/>
            <person name="Montmayeur A."/>
            <person name="Murphy C."/>
            <person name="Neiman D."/>
            <person name="Pearson M."/>
            <person name="Priest M."/>
            <person name="Roberts A."/>
            <person name="Saif S."/>
            <person name="Shea T."/>
            <person name="Sisk P."/>
            <person name="Sykes S."/>
            <person name="Wortman J."/>
            <person name="Nusbaum C."/>
            <person name="Birren B."/>
        </authorList>
    </citation>
    <scope>NUCLEOTIDE SEQUENCE [LARGE SCALE GENOMIC DNA]</scope>
    <source>
        <strain evidence="2 3">ATCC 51513</strain>
    </source>
</reference>
<evidence type="ECO:0008006" key="5">
    <source>
        <dbReference type="Google" id="ProtNLM"/>
    </source>
</evidence>
<proteinExistence type="predicted"/>
<dbReference type="EMBL" id="AHAE01000032">
    <property type="protein sequence ID" value="EJZ82410.1"/>
    <property type="molecule type" value="Genomic_DNA"/>
</dbReference>
<dbReference type="PATRIC" id="fig|883169.3.peg.607"/>
<evidence type="ECO:0000313" key="1">
    <source>
        <dbReference type="EMBL" id="CCI83586.1"/>
    </source>
</evidence>
<dbReference type="OrthoDB" id="4219687at2"/>
<accession>I7JW36</accession>
<dbReference type="eggNOG" id="ENOG5033065">
    <property type="taxonomic scope" value="Bacteria"/>
</dbReference>
<evidence type="ECO:0000313" key="4">
    <source>
        <dbReference type="Proteomes" id="UP000011016"/>
    </source>
</evidence>
<gene>
    <name evidence="1" type="ORF">BN46_0855</name>
    <name evidence="2" type="ORF">HMPREF9719_00635</name>
</gene>
<evidence type="ECO:0000313" key="3">
    <source>
        <dbReference type="Proteomes" id="UP000006078"/>
    </source>
</evidence>
<comment type="caution">
    <text evidence="1">The sequence shown here is derived from an EMBL/GenBank/DDBJ whole genome shotgun (WGS) entry which is preliminary data.</text>
</comment>
<dbReference type="HOGENOM" id="CLU_143964_0_0_11"/>
<dbReference type="AlphaFoldDB" id="I7JW36"/>
<dbReference type="EMBL" id="CAJZ01000116">
    <property type="protein sequence ID" value="CCI83586.1"/>
    <property type="molecule type" value="Genomic_DNA"/>
</dbReference>
<dbReference type="RefSeq" id="WP_004600525.1">
    <property type="nucleotide sequence ID" value="NZ_HF541866.1"/>
</dbReference>
<protein>
    <recommendedName>
        <fullName evidence="5">FCS-type domain-containing protein</fullName>
    </recommendedName>
</protein>
<keyword evidence="3" id="KW-1185">Reference proteome</keyword>
<organism evidence="1 4">
    <name type="scientific">Corynebacterium otitidis ATCC 51513</name>
    <dbReference type="NCBI Taxonomy" id="883169"/>
    <lineage>
        <taxon>Bacteria</taxon>
        <taxon>Bacillati</taxon>
        <taxon>Actinomycetota</taxon>
        <taxon>Actinomycetes</taxon>
        <taxon>Mycobacteriales</taxon>
        <taxon>Corynebacteriaceae</taxon>
        <taxon>Corynebacterium</taxon>
    </lineage>
</organism>
<dbReference type="STRING" id="29321.AAV33_00415"/>
<dbReference type="Proteomes" id="UP000006078">
    <property type="component" value="Unassembled WGS sequence"/>
</dbReference>